<evidence type="ECO:0000313" key="2">
    <source>
        <dbReference type="EMBL" id="MBT1705142.1"/>
    </source>
</evidence>
<keyword evidence="3" id="KW-1185">Reference proteome</keyword>
<keyword evidence="1" id="KW-0812">Transmembrane</keyword>
<keyword evidence="1" id="KW-0472">Membrane</keyword>
<keyword evidence="1" id="KW-1133">Transmembrane helix</keyword>
<feature type="transmembrane region" description="Helical" evidence="1">
    <location>
        <begin position="106"/>
        <end position="123"/>
    </location>
</feature>
<dbReference type="RefSeq" id="WP_254155099.1">
    <property type="nucleotide sequence ID" value="NZ_JAHESD010000047.1"/>
</dbReference>
<dbReference type="Proteomes" id="UP000772618">
    <property type="component" value="Unassembled WGS sequence"/>
</dbReference>
<dbReference type="InterPro" id="IPR018750">
    <property type="entry name" value="DUF2306_membrane"/>
</dbReference>
<evidence type="ECO:0000313" key="3">
    <source>
        <dbReference type="Proteomes" id="UP000772618"/>
    </source>
</evidence>
<comment type="caution">
    <text evidence="2">The sequence shown here is derived from an EMBL/GenBank/DDBJ whole genome shotgun (WGS) entry which is preliminary data.</text>
</comment>
<feature type="transmembrane region" description="Helical" evidence="1">
    <location>
        <begin position="168"/>
        <end position="190"/>
    </location>
</feature>
<gene>
    <name evidence="2" type="ORF">KK060_17750</name>
</gene>
<dbReference type="Pfam" id="PF10067">
    <property type="entry name" value="DUF2306"/>
    <property type="match status" value="1"/>
</dbReference>
<organism evidence="2 3">
    <name type="scientific">Chryseosolibacter indicus</name>
    <dbReference type="NCBI Taxonomy" id="2782351"/>
    <lineage>
        <taxon>Bacteria</taxon>
        <taxon>Pseudomonadati</taxon>
        <taxon>Bacteroidota</taxon>
        <taxon>Cytophagia</taxon>
        <taxon>Cytophagales</taxon>
        <taxon>Chryseotaleaceae</taxon>
        <taxon>Chryseosolibacter</taxon>
    </lineage>
</organism>
<dbReference type="EMBL" id="JAHESD010000047">
    <property type="protein sequence ID" value="MBT1705142.1"/>
    <property type="molecule type" value="Genomic_DNA"/>
</dbReference>
<feature type="transmembrane region" description="Helical" evidence="1">
    <location>
        <begin position="238"/>
        <end position="264"/>
    </location>
</feature>
<protein>
    <submittedName>
        <fullName evidence="2">DUF2306 domain-containing protein</fullName>
    </submittedName>
</protein>
<evidence type="ECO:0000256" key="1">
    <source>
        <dbReference type="SAM" id="Phobius"/>
    </source>
</evidence>
<feature type="transmembrane region" description="Helical" evidence="1">
    <location>
        <begin position="202"/>
        <end position="226"/>
    </location>
</feature>
<name>A0ABS5VWD7_9BACT</name>
<proteinExistence type="predicted"/>
<feature type="transmembrane region" description="Helical" evidence="1">
    <location>
        <begin position="135"/>
        <end position="156"/>
    </location>
</feature>
<feature type="transmembrane region" description="Helical" evidence="1">
    <location>
        <begin position="20"/>
        <end position="40"/>
    </location>
</feature>
<accession>A0ABS5VWD7</accession>
<reference evidence="2 3" key="1">
    <citation type="submission" date="2021-05" db="EMBL/GenBank/DDBJ databases">
        <title>A Polyphasic approach of four new species of the genus Ohtaekwangia: Ohtaekwangia histidinii sp. nov., Ohtaekwangia cretensis sp. nov., Ohtaekwangia indiensis sp. nov., Ohtaekwangia reichenbachii sp. nov. from diverse environment.</title>
        <authorList>
            <person name="Octaviana S."/>
        </authorList>
    </citation>
    <scope>NUCLEOTIDE SEQUENCE [LARGE SCALE GENOMIC DNA]</scope>
    <source>
        <strain evidence="2 3">PWU20</strain>
    </source>
</reference>
<sequence length="267" mass="29953">MKSEKSKVATVAMNLVVKSWFAVVFVGQIIFAYYILMLYWKSAAQGDFEKWNTATPHFYIKGDWIGNTVFGLHVGLAFIVTVLGPLQLIPSIRKRVPRVHRISGRIYILTAFIISVAGLYLSWVKGSVGDRLGAAIISVNALIIIGCAYYAVKSALKRKIDLHQRWAVHLFLAMSGVWYFRVFLMLWLAIFKAPVGFDPETFTGPFLTTLGIMVYIFPQVMGLYYFQVKRSDSVVQKGGFTTILACITIGMVIGIMSATMGMWLPRL</sequence>
<feature type="transmembrane region" description="Helical" evidence="1">
    <location>
        <begin position="64"/>
        <end position="86"/>
    </location>
</feature>